<dbReference type="Proteomes" id="UP000054359">
    <property type="component" value="Unassembled WGS sequence"/>
</dbReference>
<sequence>MALMPLKRMPEIAWGLTNTTFGIWRQNSSFCMYQVLKENEGVATEFDESTEYDEVTTLDTSFPFEGPDEHEAVAQSSGIAVSQAVKENEQLYLVTLTILKN</sequence>
<dbReference type="EMBL" id="KK115399">
    <property type="protein sequence ID" value="KFM65028.1"/>
    <property type="molecule type" value="Genomic_DNA"/>
</dbReference>
<evidence type="ECO:0000313" key="1">
    <source>
        <dbReference type="EMBL" id="KFM65028.1"/>
    </source>
</evidence>
<reference evidence="1 2" key="1">
    <citation type="submission" date="2013-11" db="EMBL/GenBank/DDBJ databases">
        <title>Genome sequencing of Stegodyphus mimosarum.</title>
        <authorList>
            <person name="Bechsgaard J."/>
        </authorList>
    </citation>
    <scope>NUCLEOTIDE SEQUENCE [LARGE SCALE GENOMIC DNA]</scope>
</reference>
<protein>
    <submittedName>
        <fullName evidence="1">Uncharacterized protein</fullName>
    </submittedName>
</protein>
<gene>
    <name evidence="1" type="ORF">X975_12586</name>
</gene>
<accession>A0A087TIT9</accession>
<evidence type="ECO:0000313" key="2">
    <source>
        <dbReference type="Proteomes" id="UP000054359"/>
    </source>
</evidence>
<dbReference type="OrthoDB" id="10544612at2759"/>
<proteinExistence type="predicted"/>
<keyword evidence="2" id="KW-1185">Reference proteome</keyword>
<dbReference type="AlphaFoldDB" id="A0A087TIT9"/>
<feature type="non-terminal residue" evidence="1">
    <location>
        <position position="101"/>
    </location>
</feature>
<name>A0A087TIT9_STEMI</name>
<organism evidence="1 2">
    <name type="scientific">Stegodyphus mimosarum</name>
    <name type="common">African social velvet spider</name>
    <dbReference type="NCBI Taxonomy" id="407821"/>
    <lineage>
        <taxon>Eukaryota</taxon>
        <taxon>Metazoa</taxon>
        <taxon>Ecdysozoa</taxon>
        <taxon>Arthropoda</taxon>
        <taxon>Chelicerata</taxon>
        <taxon>Arachnida</taxon>
        <taxon>Araneae</taxon>
        <taxon>Araneomorphae</taxon>
        <taxon>Entelegynae</taxon>
        <taxon>Eresoidea</taxon>
        <taxon>Eresidae</taxon>
        <taxon>Stegodyphus</taxon>
    </lineage>
</organism>